<proteinExistence type="predicted"/>
<dbReference type="AlphaFoldDB" id="F2BCQ4"/>
<evidence type="ECO:0000313" key="2">
    <source>
        <dbReference type="Proteomes" id="UP000004105"/>
    </source>
</evidence>
<gene>
    <name evidence="1" type="ORF">HMPREF9123_1479</name>
</gene>
<dbReference type="HOGENOM" id="CLU_3186200_0_0_4"/>
<accession>F2BCQ4</accession>
<sequence length="46" mass="5854">MRRCFWQKHRLPRQKCPQVSTLLRFFPYIWVFFTQKTTRKLNVNRP</sequence>
<protein>
    <submittedName>
        <fullName evidence="1">Uncharacterized protein</fullName>
    </submittedName>
</protein>
<dbReference type="Proteomes" id="UP000004105">
    <property type="component" value="Unassembled WGS sequence"/>
</dbReference>
<keyword evidence="2" id="KW-1185">Reference proteome</keyword>
<evidence type="ECO:0000313" key="1">
    <source>
        <dbReference type="EMBL" id="EGF10808.1"/>
    </source>
</evidence>
<comment type="caution">
    <text evidence="1">The sequence shown here is derived from an EMBL/GenBank/DDBJ whole genome shotgun (WGS) entry which is preliminary data.</text>
</comment>
<organism evidence="1 2">
    <name type="scientific">Neisseria bacilliformis ATCC BAA-1200</name>
    <dbReference type="NCBI Taxonomy" id="888742"/>
    <lineage>
        <taxon>Bacteria</taxon>
        <taxon>Pseudomonadati</taxon>
        <taxon>Pseudomonadota</taxon>
        <taxon>Betaproteobacteria</taxon>
        <taxon>Neisseriales</taxon>
        <taxon>Neisseriaceae</taxon>
        <taxon>Neisseria</taxon>
    </lineage>
</organism>
<reference evidence="1 2" key="1">
    <citation type="submission" date="2011-02" db="EMBL/GenBank/DDBJ databases">
        <authorList>
            <person name="Muzny D."/>
            <person name="Qin X."/>
            <person name="Deng J."/>
            <person name="Jiang H."/>
            <person name="Liu Y."/>
            <person name="Qu J."/>
            <person name="Song X.-Z."/>
            <person name="Zhang L."/>
            <person name="Thornton R."/>
            <person name="Coyle M."/>
            <person name="Francisco L."/>
            <person name="Jackson L."/>
            <person name="Javaid M."/>
            <person name="Korchina V."/>
            <person name="Kovar C."/>
            <person name="Mata R."/>
            <person name="Mathew T."/>
            <person name="Ngo R."/>
            <person name="Nguyen L."/>
            <person name="Nguyen N."/>
            <person name="Okwuonu G."/>
            <person name="Ongeri F."/>
            <person name="Pham C."/>
            <person name="Simmons D."/>
            <person name="Wilczek-Boney K."/>
            <person name="Hale W."/>
            <person name="Jakkamsetti A."/>
            <person name="Pham P."/>
            <person name="Ruth R."/>
            <person name="San Lucas F."/>
            <person name="Warren J."/>
            <person name="Zhang J."/>
            <person name="Zhao Z."/>
            <person name="Zhou C."/>
            <person name="Zhu D."/>
            <person name="Lee S."/>
            <person name="Bess C."/>
            <person name="Blankenburg K."/>
            <person name="Forbes L."/>
            <person name="Fu Q."/>
            <person name="Gubbala S."/>
            <person name="Hirani K."/>
            <person name="Jayaseelan J.C."/>
            <person name="Lara F."/>
            <person name="Munidasa M."/>
            <person name="Palculict T."/>
            <person name="Patil S."/>
            <person name="Pu L.-L."/>
            <person name="Saada N."/>
            <person name="Tang L."/>
            <person name="Weissenberger G."/>
            <person name="Zhu Y."/>
            <person name="Hemphill L."/>
            <person name="Shang Y."/>
            <person name="Youmans B."/>
            <person name="Ayvaz T."/>
            <person name="Ross M."/>
            <person name="Santibanez J."/>
            <person name="Aqrawi P."/>
            <person name="Gross S."/>
            <person name="Joshi V."/>
            <person name="Fowler G."/>
            <person name="Nazareth L."/>
            <person name="Reid J."/>
            <person name="Worley K."/>
            <person name="Petrosino J."/>
            <person name="Highlander S."/>
            <person name="Gibbs R."/>
        </authorList>
    </citation>
    <scope>NUCLEOTIDE SEQUENCE [LARGE SCALE GENOMIC DNA]</scope>
    <source>
        <strain evidence="1 2">ATCC BAA-1200</strain>
    </source>
</reference>
<dbReference type="EMBL" id="AFAY01000030">
    <property type="protein sequence ID" value="EGF10808.1"/>
    <property type="molecule type" value="Genomic_DNA"/>
</dbReference>
<name>F2BCQ4_9NEIS</name>